<dbReference type="RefSeq" id="WP_185979273.1">
    <property type="nucleotide sequence ID" value="NZ_JACBGI020000044.1"/>
</dbReference>
<comment type="caution">
    <text evidence="3">The sequence shown here is derived from an EMBL/GenBank/DDBJ whole genome shotgun (WGS) entry which is preliminary data.</text>
</comment>
<dbReference type="CDD" id="cd00586">
    <property type="entry name" value="4HBT"/>
    <property type="match status" value="1"/>
</dbReference>
<protein>
    <submittedName>
        <fullName evidence="3">Acyl-CoA thioesterase</fullName>
    </submittedName>
</protein>
<dbReference type="Pfam" id="PF13279">
    <property type="entry name" value="4HBT_2"/>
    <property type="match status" value="1"/>
</dbReference>
<name>A0ABS0BZ83_9GAMM</name>
<evidence type="ECO:0000256" key="2">
    <source>
        <dbReference type="ARBA" id="ARBA00022801"/>
    </source>
</evidence>
<dbReference type="PANTHER" id="PTHR31793">
    <property type="entry name" value="4-HYDROXYBENZOYL-COA THIOESTERASE FAMILY MEMBER"/>
    <property type="match status" value="1"/>
</dbReference>
<reference evidence="3 4" key="1">
    <citation type="submission" date="2020-11" db="EMBL/GenBank/DDBJ databases">
        <title>Sulfur oxidizing isolate from Hospital Hole Sinkhole.</title>
        <authorList>
            <person name="Scott K.M."/>
        </authorList>
    </citation>
    <scope>NUCLEOTIDE SEQUENCE [LARGE SCALE GENOMIC DNA]</scope>
    <source>
        <strain evidence="3 4">HH1</strain>
    </source>
</reference>
<dbReference type="EMBL" id="JACBGI020000044">
    <property type="protein sequence ID" value="MBF6059111.1"/>
    <property type="molecule type" value="Genomic_DNA"/>
</dbReference>
<proteinExistence type="inferred from homology"/>
<dbReference type="NCBIfam" id="TIGR00051">
    <property type="entry name" value="YbgC/FadM family acyl-CoA thioesterase"/>
    <property type="match status" value="1"/>
</dbReference>
<evidence type="ECO:0000256" key="1">
    <source>
        <dbReference type="ARBA" id="ARBA00005953"/>
    </source>
</evidence>
<dbReference type="InterPro" id="IPR029069">
    <property type="entry name" value="HotDog_dom_sf"/>
</dbReference>
<evidence type="ECO:0000313" key="3">
    <source>
        <dbReference type="EMBL" id="MBF6059111.1"/>
    </source>
</evidence>
<dbReference type="Gene3D" id="3.10.129.10">
    <property type="entry name" value="Hotdog Thioesterase"/>
    <property type="match status" value="1"/>
</dbReference>
<accession>A0ABS0BZ83</accession>
<dbReference type="Proteomes" id="UP001193680">
    <property type="component" value="Unassembled WGS sequence"/>
</dbReference>
<keyword evidence="4" id="KW-1185">Reference proteome</keyword>
<dbReference type="SUPFAM" id="SSF54637">
    <property type="entry name" value="Thioesterase/thiol ester dehydrase-isomerase"/>
    <property type="match status" value="1"/>
</dbReference>
<organism evidence="3 4">
    <name type="scientific">Thiomicrorhabdus heinhorstiae</name>
    <dbReference type="NCBI Taxonomy" id="2748010"/>
    <lineage>
        <taxon>Bacteria</taxon>
        <taxon>Pseudomonadati</taxon>
        <taxon>Pseudomonadota</taxon>
        <taxon>Gammaproteobacteria</taxon>
        <taxon>Thiotrichales</taxon>
        <taxon>Piscirickettsiaceae</taxon>
        <taxon>Thiomicrorhabdus</taxon>
    </lineage>
</organism>
<evidence type="ECO:0000313" key="4">
    <source>
        <dbReference type="Proteomes" id="UP001193680"/>
    </source>
</evidence>
<comment type="similarity">
    <text evidence="1">Belongs to the 4-hydroxybenzoyl-CoA thioesterase family.</text>
</comment>
<keyword evidence="2" id="KW-0378">Hydrolase</keyword>
<sequence length="137" mass="16190">MSKQSVYRLPMESRDHECDIQGIVNNAHYQHYFEHARHRFLQEHEIEFDKLAKTGINLVVQKIEIEYFAPLKAYDVFDVTVKVNPLSRIRYQFEQEIIHRQTGKKISRALTNVIAANESFKPLKNSPLNYFLTNSDH</sequence>
<dbReference type="InterPro" id="IPR006684">
    <property type="entry name" value="YbgC/YbaW"/>
</dbReference>
<dbReference type="PIRSF" id="PIRSF003230">
    <property type="entry name" value="YbgC"/>
    <property type="match status" value="1"/>
</dbReference>
<gene>
    <name evidence="3" type="ORF">H8792_012215</name>
</gene>
<dbReference type="InterPro" id="IPR050563">
    <property type="entry name" value="4-hydroxybenzoyl-CoA_TE"/>
</dbReference>
<dbReference type="PANTHER" id="PTHR31793:SF27">
    <property type="entry name" value="NOVEL THIOESTERASE SUPERFAMILY DOMAIN AND SAPOSIN A-TYPE DOMAIN CONTAINING PROTEIN (0610012H03RIK)"/>
    <property type="match status" value="1"/>
</dbReference>